<dbReference type="PANTHER" id="PTHR43712:SF2">
    <property type="entry name" value="O-METHYLTRANSFERASE CICE"/>
    <property type="match status" value="1"/>
</dbReference>
<name>A7DWK4_STRTE</name>
<dbReference type="InterPro" id="IPR036388">
    <property type="entry name" value="WH-like_DNA-bd_sf"/>
</dbReference>
<feature type="domain" description="O-methyltransferase dimerisation" evidence="6">
    <location>
        <begin position="37"/>
        <end position="99"/>
    </location>
</feature>
<dbReference type="PROSITE" id="PS51683">
    <property type="entry name" value="SAM_OMT_II"/>
    <property type="match status" value="1"/>
</dbReference>
<dbReference type="InterPro" id="IPR012967">
    <property type="entry name" value="COMT_dimerisation"/>
</dbReference>
<evidence type="ECO:0000259" key="5">
    <source>
        <dbReference type="Pfam" id="PF00891"/>
    </source>
</evidence>
<dbReference type="GO" id="GO:0008171">
    <property type="term" value="F:O-methyltransferase activity"/>
    <property type="evidence" value="ECO:0007669"/>
    <property type="project" value="InterPro"/>
</dbReference>
<accession>A7DWK4</accession>
<keyword evidence="2 7" id="KW-0808">Transferase</keyword>
<proteinExistence type="predicted"/>
<dbReference type="GO" id="GO:0046983">
    <property type="term" value="F:protein dimerization activity"/>
    <property type="evidence" value="ECO:0007669"/>
    <property type="project" value="InterPro"/>
</dbReference>
<dbReference type="InterPro" id="IPR029063">
    <property type="entry name" value="SAM-dependent_MTases_sf"/>
</dbReference>
<dbReference type="SUPFAM" id="SSF53335">
    <property type="entry name" value="S-adenosyl-L-methionine-dependent methyltransferases"/>
    <property type="match status" value="1"/>
</dbReference>
<organism evidence="7">
    <name type="scientific">Streptomyces tendae</name>
    <dbReference type="NCBI Taxonomy" id="1932"/>
    <lineage>
        <taxon>Bacteria</taxon>
        <taxon>Bacillati</taxon>
        <taxon>Actinomycetota</taxon>
        <taxon>Actinomycetes</taxon>
        <taxon>Kitasatosporales</taxon>
        <taxon>Streptomycetaceae</taxon>
        <taxon>Streptomyces</taxon>
    </lineage>
</organism>
<dbReference type="InterPro" id="IPR036390">
    <property type="entry name" value="WH_DNA-bd_sf"/>
</dbReference>
<gene>
    <name evidence="7" type="primary">llpMI</name>
</gene>
<dbReference type="EC" id="2.1.1.-" evidence="7"/>
<dbReference type="AlphaFoldDB" id="A7DWK4"/>
<feature type="active site" description="Proton acceptor" evidence="4">
    <location>
        <position position="261"/>
    </location>
</feature>
<dbReference type="GO" id="GO:0032259">
    <property type="term" value="P:methylation"/>
    <property type="evidence" value="ECO:0007669"/>
    <property type="project" value="UniProtKB-KW"/>
</dbReference>
<dbReference type="InterPro" id="IPR016461">
    <property type="entry name" value="COMT-like"/>
</dbReference>
<evidence type="ECO:0000256" key="2">
    <source>
        <dbReference type="ARBA" id="ARBA00022679"/>
    </source>
</evidence>
<dbReference type="CDD" id="cd02440">
    <property type="entry name" value="AdoMet_MTases"/>
    <property type="match status" value="1"/>
</dbReference>
<evidence type="ECO:0000313" key="7">
    <source>
        <dbReference type="EMBL" id="CAM34360.1"/>
    </source>
</evidence>
<dbReference type="Gene3D" id="3.40.50.150">
    <property type="entry name" value="Vaccinia Virus protein VP39"/>
    <property type="match status" value="1"/>
</dbReference>
<keyword evidence="3" id="KW-0949">S-adenosyl-L-methionine</keyword>
<feature type="domain" description="O-methyltransferase C-terminal" evidence="5">
    <location>
        <begin position="125"/>
        <end position="334"/>
    </location>
</feature>
<keyword evidence="1 7" id="KW-0489">Methyltransferase</keyword>
<dbReference type="Pfam" id="PF08100">
    <property type="entry name" value="Dimerisation"/>
    <property type="match status" value="1"/>
</dbReference>
<evidence type="ECO:0000259" key="6">
    <source>
        <dbReference type="Pfam" id="PF08100"/>
    </source>
</evidence>
<reference evidence="7" key="1">
    <citation type="journal article" date="2010" name="Gene">
        <title>Isolation of the lysolipin gene cluster of Streptomyces tendae Tu 4042.</title>
        <authorList>
            <person name="Lopez P."/>
            <person name="Hornung A."/>
            <person name="Welzel K."/>
            <person name="Unsin C."/>
            <person name="Wohlleben W."/>
            <person name="Weber T."/>
            <person name="Pelzer S."/>
        </authorList>
    </citation>
    <scope>NUCLEOTIDE SEQUENCE</scope>
    <source>
        <strain evidence="7">Tu 4042</strain>
    </source>
</reference>
<dbReference type="Gene3D" id="1.10.287.1350">
    <property type="match status" value="1"/>
</dbReference>
<dbReference type="PANTHER" id="PTHR43712">
    <property type="entry name" value="PUTATIVE (AFU_ORTHOLOGUE AFUA_4G14580)-RELATED"/>
    <property type="match status" value="1"/>
</dbReference>
<evidence type="ECO:0000256" key="1">
    <source>
        <dbReference type="ARBA" id="ARBA00022603"/>
    </source>
</evidence>
<protein>
    <submittedName>
        <fullName evidence="7">Putative O-methyltransferase</fullName>
        <ecNumber evidence="7">2.1.1.-</ecNumber>
    </submittedName>
</protein>
<dbReference type="Gene3D" id="1.10.10.10">
    <property type="entry name" value="Winged helix-like DNA-binding domain superfamily/Winged helix DNA-binding domain"/>
    <property type="match status" value="1"/>
</dbReference>
<dbReference type="InterPro" id="IPR001077">
    <property type="entry name" value="COMT_C"/>
</dbReference>
<dbReference type="EMBL" id="AM492533">
    <property type="protein sequence ID" value="CAM34360.1"/>
    <property type="molecule type" value="Genomic_DNA"/>
</dbReference>
<evidence type="ECO:0000256" key="4">
    <source>
        <dbReference type="PIRSR" id="PIRSR005739-1"/>
    </source>
</evidence>
<sequence>MNDDASPQTGVLSWFPVGLPPRQRVIGLFVAKWTIGALRPLVQLKVPDLLAGGPRTAAELAAATGTDADGLYRLLRAVAGAGILREDAEGRFALTPAAEGLRSDAEDGVREMFLFACDPMMWRPYEDLLHTVRTGQPSFDRAFGMSFFDYLRADPDSARLFDQAMVQNHYPGTDRIFEEFDFSRFPRIADVGGGRGQFLAEVLSRHPDCSGAVCDQAQVIADAKAEFERRGVADRASVVETDFFTRVPAGFDAYFIKHTLHNWDDRDAVRILTRVREAIGDRGAARLLIVDMLLAGPGEWDLGKLTDVEMMAALGGRERDRQEWDRVAAAAGFAPANDPPPNGLALLEYRPV</sequence>
<dbReference type="SUPFAM" id="SSF46785">
    <property type="entry name" value="Winged helix' DNA-binding domain"/>
    <property type="match status" value="1"/>
</dbReference>
<evidence type="ECO:0000256" key="3">
    <source>
        <dbReference type="ARBA" id="ARBA00022691"/>
    </source>
</evidence>
<dbReference type="Pfam" id="PF00891">
    <property type="entry name" value="Methyltransf_2"/>
    <property type="match status" value="1"/>
</dbReference>
<dbReference type="PIRSF" id="PIRSF005739">
    <property type="entry name" value="O-mtase"/>
    <property type="match status" value="1"/>
</dbReference>